<name>A0A4R4XSK5_9PSEU</name>
<dbReference type="Gene3D" id="1.25.40.10">
    <property type="entry name" value="Tetratricopeptide repeat domain"/>
    <property type="match status" value="3"/>
</dbReference>
<dbReference type="GO" id="GO:0003677">
    <property type="term" value="F:DNA binding"/>
    <property type="evidence" value="ECO:0007669"/>
    <property type="project" value="UniProtKB-UniRule"/>
</dbReference>
<dbReference type="PROSITE" id="PS51755">
    <property type="entry name" value="OMPR_PHOB"/>
    <property type="match status" value="1"/>
</dbReference>
<dbReference type="SMART" id="SM01043">
    <property type="entry name" value="BTAD"/>
    <property type="match status" value="1"/>
</dbReference>
<dbReference type="CDD" id="cd06170">
    <property type="entry name" value="LuxR_C_like"/>
    <property type="match status" value="1"/>
</dbReference>
<dbReference type="InterPro" id="IPR051677">
    <property type="entry name" value="AfsR-DnrI-RedD_regulator"/>
</dbReference>
<sequence length="1239" mass="134733">MSASTCGPLQVELLGPSRAWLGDEEITLGPPRQRAVFAVVALQANHVVPRHELIDALWGECPPTSAEGSIYTYISGLRRSLEPQRSRRSNDGILISQPAGYTLRLPPETLDVSVFERLREQGRQRLSSGDYEAAVESLDGALGLWRGEALSGVPGPFAQRQRERLAELRLATIEHRSNAVLALGGHVDLAAELAGLVRDFPLRESLRVLLMTALYRSGRSAEALEVYRDARRMLVEELGVEPAPELSRVHEQILANDPVLDGEPARAPVTNSAPRSAGSAPLSVVPAHVTRALQRSEESRFVGRTAEVARLQNLVADVLAGRGRPVWIEGDPGIGKSELLTVALADAGRRGCQLAWAVADELSQRFPLQVMTECLGIDATAPDPRRAQLAATLHGEHATDPVHRLLELVDEICAIAPLILVIDDLQWADEASVLVWHRLCAATRQLPLLLVAASRPAPDRAEMGQLRRAVESRDGEVFLLGPLSETETDQLLAELVGAEPGPVLREIAARAAGNPMYVQEMTDALLRADAVAIGNGTADVPAASISEAPQSLVAAVGRRLDFLSPPSWEVLRWGALFGLEFSVTDIAAAAGRQAFELLPAFEEAIAADVVVDAETQLAFRHPLLRQALYEGIPKAVRGALHRQAAEALARGDAPVRQVAEQLLAAPAANERWVLEWLTDNHVAVSNRAPLIAIELFERALETCPAGDVNREVLLAALVKVLFRAGRDPEAKARQALAIATAPYRSAEMRQLLAAMLHRRGDTPAAIETLGDAADDPAVPEIWRVRHRSLLANFRRGDLSDLDATERAADDAYEEAVTAGEPYPIAHALQTRWLVDTVRRDHVCALKHIDKALGVVGDDPELSEFRFDLLDNRSFTLQNLDRLVEAEKTMRSARVVAAQHLPSSGLQVTEAVHYYWVGRWDDAVLELQTLTDDGPAISFYGLREPGPAALLAHGVGALIAGHRDDSKAAARHLYAAEQYAPATGAERESCDFLLVAQALAAEQRGEPDKSLSILDPILSPGFAPLMLRHQWLPDLVRLAVEVGDLDRAHRALDVCQEEAAKESQPARAFTAAARCQGLISGDPEPIMAAVQHYREVGREVELALALEDAALLLAQRDLRNDAQDKLDEAVQHFALLSARWDIRRAESRLRAHGIIPSPHARLVRPSGGWVALSSEEVRIASLVAEGRSNPDIATELAVPRRIVQGHVTSILGKLNAHSRIAVVDEVRRRVPDGKLAEIHR</sequence>
<dbReference type="AlphaFoldDB" id="A0A4R4XSK5"/>
<reference evidence="8 9" key="1">
    <citation type="submission" date="2019-03" db="EMBL/GenBank/DDBJ databases">
        <title>Draft genome sequences of novel Actinobacteria.</title>
        <authorList>
            <person name="Sahin N."/>
            <person name="Ay H."/>
            <person name="Saygin H."/>
        </authorList>
    </citation>
    <scope>NUCLEOTIDE SEQUENCE [LARGE SCALE GENOMIC DNA]</scope>
    <source>
        <strain evidence="8 9">7K502</strain>
    </source>
</reference>
<dbReference type="InterPro" id="IPR027417">
    <property type="entry name" value="P-loop_NTPase"/>
</dbReference>
<feature type="domain" description="HTH luxR-type" evidence="6">
    <location>
        <begin position="1164"/>
        <end position="1229"/>
    </location>
</feature>
<dbReference type="PANTHER" id="PTHR35807">
    <property type="entry name" value="TRANSCRIPTIONAL REGULATOR REDD-RELATED"/>
    <property type="match status" value="1"/>
</dbReference>
<protein>
    <submittedName>
        <fullName evidence="8">SARP family transcriptional regulator</fullName>
    </submittedName>
</protein>
<evidence type="ECO:0000313" key="9">
    <source>
        <dbReference type="Proteomes" id="UP000294947"/>
    </source>
</evidence>
<gene>
    <name evidence="8" type="ORF">E1288_44385</name>
</gene>
<evidence type="ECO:0000256" key="1">
    <source>
        <dbReference type="ARBA" id="ARBA00005820"/>
    </source>
</evidence>
<dbReference type="Gene3D" id="1.10.10.10">
    <property type="entry name" value="Winged helix-like DNA-binding domain superfamily/Winged helix DNA-binding domain"/>
    <property type="match status" value="2"/>
</dbReference>
<dbReference type="SMART" id="SM00421">
    <property type="entry name" value="HTH_LUXR"/>
    <property type="match status" value="1"/>
</dbReference>
<accession>A0A4R4XSK5</accession>
<dbReference type="PANTHER" id="PTHR35807:SF1">
    <property type="entry name" value="TRANSCRIPTIONAL REGULATOR REDD"/>
    <property type="match status" value="1"/>
</dbReference>
<feature type="domain" description="OmpR/PhoB-type" evidence="7">
    <location>
        <begin position="1"/>
        <end position="105"/>
    </location>
</feature>
<keyword evidence="2" id="KW-0805">Transcription regulation</keyword>
<dbReference type="InterPro" id="IPR016032">
    <property type="entry name" value="Sig_transdc_resp-reg_C-effctor"/>
</dbReference>
<dbReference type="InterPro" id="IPR041664">
    <property type="entry name" value="AAA_16"/>
</dbReference>
<keyword evidence="3 5" id="KW-0238">DNA-binding</keyword>
<evidence type="ECO:0000256" key="4">
    <source>
        <dbReference type="ARBA" id="ARBA00023163"/>
    </source>
</evidence>
<evidence type="ECO:0000313" key="8">
    <source>
        <dbReference type="EMBL" id="TDD34451.1"/>
    </source>
</evidence>
<dbReference type="OrthoDB" id="8482304at2"/>
<organism evidence="8 9">
    <name type="scientific">Saccharopolyspora elongata</name>
    <dbReference type="NCBI Taxonomy" id="2530387"/>
    <lineage>
        <taxon>Bacteria</taxon>
        <taxon>Bacillati</taxon>
        <taxon>Actinomycetota</taxon>
        <taxon>Actinomycetes</taxon>
        <taxon>Pseudonocardiales</taxon>
        <taxon>Pseudonocardiaceae</taxon>
        <taxon>Saccharopolyspora</taxon>
    </lineage>
</organism>
<dbReference type="Proteomes" id="UP000294947">
    <property type="component" value="Unassembled WGS sequence"/>
</dbReference>
<comment type="caution">
    <text evidence="8">The sequence shown here is derived from an EMBL/GenBank/DDBJ whole genome shotgun (WGS) entry which is preliminary data.</text>
</comment>
<dbReference type="Pfam" id="PF00196">
    <property type="entry name" value="GerE"/>
    <property type="match status" value="1"/>
</dbReference>
<dbReference type="GO" id="GO:0000160">
    <property type="term" value="P:phosphorelay signal transduction system"/>
    <property type="evidence" value="ECO:0007669"/>
    <property type="project" value="InterPro"/>
</dbReference>
<keyword evidence="9" id="KW-1185">Reference proteome</keyword>
<dbReference type="SUPFAM" id="SSF52540">
    <property type="entry name" value="P-loop containing nucleoside triphosphate hydrolases"/>
    <property type="match status" value="1"/>
</dbReference>
<feature type="DNA-binding region" description="OmpR/PhoB-type" evidence="5">
    <location>
        <begin position="1"/>
        <end position="105"/>
    </location>
</feature>
<evidence type="ECO:0000256" key="3">
    <source>
        <dbReference type="ARBA" id="ARBA00023125"/>
    </source>
</evidence>
<dbReference type="Pfam" id="PF00486">
    <property type="entry name" value="Trans_reg_C"/>
    <property type="match status" value="1"/>
</dbReference>
<keyword evidence="4" id="KW-0804">Transcription</keyword>
<dbReference type="Pfam" id="PF13191">
    <property type="entry name" value="AAA_16"/>
    <property type="match status" value="1"/>
</dbReference>
<evidence type="ECO:0000256" key="2">
    <source>
        <dbReference type="ARBA" id="ARBA00023015"/>
    </source>
</evidence>
<dbReference type="SMART" id="SM00862">
    <property type="entry name" value="Trans_reg_C"/>
    <property type="match status" value="1"/>
</dbReference>
<evidence type="ECO:0000259" key="6">
    <source>
        <dbReference type="PROSITE" id="PS50043"/>
    </source>
</evidence>
<comment type="similarity">
    <text evidence="1">Belongs to the AfsR/DnrI/RedD regulatory family.</text>
</comment>
<dbReference type="SUPFAM" id="SSF48452">
    <property type="entry name" value="TPR-like"/>
    <property type="match status" value="1"/>
</dbReference>
<dbReference type="InterPro" id="IPR036388">
    <property type="entry name" value="WH-like_DNA-bd_sf"/>
</dbReference>
<dbReference type="SUPFAM" id="SSF46894">
    <property type="entry name" value="C-terminal effector domain of the bipartite response regulators"/>
    <property type="match status" value="2"/>
</dbReference>
<dbReference type="InterPro" id="IPR005158">
    <property type="entry name" value="BTAD"/>
</dbReference>
<dbReference type="InterPro" id="IPR011990">
    <property type="entry name" value="TPR-like_helical_dom_sf"/>
</dbReference>
<dbReference type="GO" id="GO:0006355">
    <property type="term" value="P:regulation of DNA-templated transcription"/>
    <property type="evidence" value="ECO:0007669"/>
    <property type="project" value="InterPro"/>
</dbReference>
<dbReference type="EMBL" id="SMKW01000143">
    <property type="protein sequence ID" value="TDD34451.1"/>
    <property type="molecule type" value="Genomic_DNA"/>
</dbReference>
<dbReference type="InterPro" id="IPR000792">
    <property type="entry name" value="Tscrpt_reg_LuxR_C"/>
</dbReference>
<dbReference type="Gene3D" id="3.40.50.300">
    <property type="entry name" value="P-loop containing nucleotide triphosphate hydrolases"/>
    <property type="match status" value="1"/>
</dbReference>
<evidence type="ECO:0000259" key="7">
    <source>
        <dbReference type="PROSITE" id="PS51755"/>
    </source>
</evidence>
<evidence type="ECO:0000256" key="5">
    <source>
        <dbReference type="PROSITE-ProRule" id="PRU01091"/>
    </source>
</evidence>
<dbReference type="PROSITE" id="PS50043">
    <property type="entry name" value="HTH_LUXR_2"/>
    <property type="match status" value="1"/>
</dbReference>
<dbReference type="InterPro" id="IPR001867">
    <property type="entry name" value="OmpR/PhoB-type_DNA-bd"/>
</dbReference>
<dbReference type="CDD" id="cd15831">
    <property type="entry name" value="BTAD"/>
    <property type="match status" value="1"/>
</dbReference>
<dbReference type="Pfam" id="PF03704">
    <property type="entry name" value="BTAD"/>
    <property type="match status" value="1"/>
</dbReference>
<proteinExistence type="inferred from homology"/>
<dbReference type="RefSeq" id="WP_132495129.1">
    <property type="nucleotide sequence ID" value="NZ_SMKW01000143.1"/>
</dbReference>